<evidence type="ECO:0000256" key="10">
    <source>
        <dbReference type="ARBA" id="ARBA00023180"/>
    </source>
</evidence>
<evidence type="ECO:0000313" key="14">
    <source>
        <dbReference type="EMBL" id="KAG6713834.1"/>
    </source>
</evidence>
<keyword evidence="3" id="KW-0813">Transport</keyword>
<feature type="transmembrane region" description="Helical" evidence="11">
    <location>
        <begin position="760"/>
        <end position="780"/>
    </location>
</feature>
<keyword evidence="7" id="KW-0067">ATP-binding</keyword>
<gene>
    <name evidence="14" type="ORF">I3842_05G173300</name>
</gene>
<organism evidence="14 15">
    <name type="scientific">Carya illinoinensis</name>
    <name type="common">Pecan</name>
    <dbReference type="NCBI Taxonomy" id="32201"/>
    <lineage>
        <taxon>Eukaryota</taxon>
        <taxon>Viridiplantae</taxon>
        <taxon>Streptophyta</taxon>
        <taxon>Embryophyta</taxon>
        <taxon>Tracheophyta</taxon>
        <taxon>Spermatophyta</taxon>
        <taxon>Magnoliopsida</taxon>
        <taxon>eudicotyledons</taxon>
        <taxon>Gunneridae</taxon>
        <taxon>Pentapetalae</taxon>
        <taxon>rosids</taxon>
        <taxon>fabids</taxon>
        <taxon>Fagales</taxon>
        <taxon>Juglandaceae</taxon>
        <taxon>Carya</taxon>
    </lineage>
</organism>
<dbReference type="FunFam" id="3.40.50.300:FF:000913">
    <property type="entry name" value="ABC multidrug transporter SitT"/>
    <property type="match status" value="1"/>
</dbReference>
<evidence type="ECO:0000259" key="12">
    <source>
        <dbReference type="PROSITE" id="PS50893"/>
    </source>
</evidence>
<evidence type="ECO:0000256" key="6">
    <source>
        <dbReference type="ARBA" id="ARBA00022741"/>
    </source>
</evidence>
<dbReference type="CDD" id="cd18578">
    <property type="entry name" value="ABC_6TM_Pgp_ABCB1_D2_like"/>
    <property type="match status" value="1"/>
</dbReference>
<evidence type="ECO:0000256" key="1">
    <source>
        <dbReference type="ARBA" id="ARBA00004141"/>
    </source>
</evidence>
<feature type="transmembrane region" description="Helical" evidence="11">
    <location>
        <begin position="628"/>
        <end position="656"/>
    </location>
</feature>
<feature type="transmembrane region" description="Helical" evidence="11">
    <location>
        <begin position="668"/>
        <end position="687"/>
    </location>
</feature>
<protein>
    <submittedName>
        <fullName evidence="14">Uncharacterized protein</fullName>
    </submittedName>
</protein>
<feature type="domain" description="ABC transporter" evidence="12">
    <location>
        <begin position="877"/>
        <end position="1102"/>
    </location>
</feature>
<comment type="similarity">
    <text evidence="2">Belongs to the ABC transporter superfamily. ABCB family. Multidrug resistance exporter (TC 3.A.1.201) subfamily.</text>
</comment>
<keyword evidence="8 11" id="KW-1133">Transmembrane helix</keyword>
<dbReference type="InterPro" id="IPR003593">
    <property type="entry name" value="AAA+_ATPase"/>
</dbReference>
<keyword evidence="5" id="KW-0677">Repeat</keyword>
<dbReference type="SMART" id="SM00382">
    <property type="entry name" value="AAA"/>
    <property type="match status" value="2"/>
</dbReference>
<evidence type="ECO:0000256" key="11">
    <source>
        <dbReference type="SAM" id="Phobius"/>
    </source>
</evidence>
<dbReference type="Pfam" id="PF00664">
    <property type="entry name" value="ABC_membrane"/>
    <property type="match status" value="2"/>
</dbReference>
<name>A0A922F1Z2_CARIL</name>
<keyword evidence="10" id="KW-0325">Glycoprotein</keyword>
<evidence type="ECO:0000256" key="2">
    <source>
        <dbReference type="ARBA" id="ARBA00007577"/>
    </source>
</evidence>
<evidence type="ECO:0000259" key="13">
    <source>
        <dbReference type="PROSITE" id="PS50929"/>
    </source>
</evidence>
<keyword evidence="9 11" id="KW-0472">Membrane</keyword>
<dbReference type="PROSITE" id="PS00211">
    <property type="entry name" value="ABC_TRANSPORTER_1"/>
    <property type="match status" value="1"/>
</dbReference>
<accession>A0A922F1Z2</accession>
<sequence length="1112" mass="123005">MGSIGHLFRYSDGLESLDIALDFRIGDGLMTPLTMLVLSGLINEYRGTSGISFSIEIYSLRLLYVAIGVGISAFVGTMLDKNCRETTYCIRVEYLRAVLRHEAVVSTISSDAHIIQDTMAEKLPNCLAHLTSFISYLIIAFVLSRRLALVALPFSLLFIVPGVGFGKKMNSLGSKARDAYGIAGGIAEQAISSIALSIHMLRSIKHWIDSAVHSRKGSMGMIYAVLAVQAWVGSVLVTERGEKGGLVFFSGVCIMHLGRSRGKEKIMLLLFKNININSLQLLIGKSIMNGLPNLSSILEATIAATRFLEMIDRIPIIDSEAEKGEIEFKEIDFSYLSRPDTPVLRGSNLRVEAGKTVGLVGGSGSGKSTIISLPERFYDPVNGDILLDKYKIKRLQVKWLRSLMGLVNQQPILFATSIKENILFGKEEAPMDLLNQYQCSKAANAHDFIIKLPQGYETQVGKFGVQLSGGQKQRIAIARALIRDTRILLFDEATSALDSQSKRIVQEALDKASEGRTTIIIAHCLSTILRADLIVVLQSGSMVKFGSHDELIHMNNGEGGVYSKMVHLQHPAMQNEAFDNFYHPREDTNLGRMISAMAPQTPINVRSSRQISQWRLLRMSAPEWKQSLLGCLGAACFGTIQPIHAYCLGTFVSVYFKDDNSSIRSETRFYSCIFLSLAVLSFIVNLLQHYNFGIMGECLTRWIGWFDQDDNTSAAIFARLATEANMIRSLIVEHMSLLVQVFFSASVAFVLGLVVTWRVAIVMIAMQPLLIASFYSRSVLMKRLSKKAKKAQSKGSQLATAIDGLRRESVKQSWFSAYNKETIKYMFSNTFFILISTGKNIADAGSMTSDIAKGSNAIRSIFAIIDRRIKKYIKGHIELKNVYLSYPSKPNQTIFKGLSLKIEAGKTMVLVGQSGSSKSTVIGLIERFYNPIRGSIFIDECDIKSYNLRKLRSHIALVSQEPTLFAGTICENIVYGRQQYLQMLMNLSSMKDGYDTYCGEREAQLSGCQKRRIALAGAILKDPTILLLDKATSALDSVSENLVQEALEKTMVGRTCVIVVHRLSTIQKANNIAVIRDGKVVELGSHLDLLAVGCGGAYYSLIQQQSSHSTYM</sequence>
<evidence type="ECO:0000256" key="5">
    <source>
        <dbReference type="ARBA" id="ARBA00022737"/>
    </source>
</evidence>
<dbReference type="PROSITE" id="PS50893">
    <property type="entry name" value="ABC_TRANSPORTER_2"/>
    <property type="match status" value="2"/>
</dbReference>
<dbReference type="PANTHER" id="PTHR45136">
    <property type="entry name" value="ABC TRANSPORTER DOMAIN-CONTAINING PROTEIN"/>
    <property type="match status" value="1"/>
</dbReference>
<dbReference type="PROSITE" id="PS50929">
    <property type="entry name" value="ABC_TM1F"/>
    <property type="match status" value="2"/>
</dbReference>
<dbReference type="EMBL" id="CM031829">
    <property type="protein sequence ID" value="KAG6713834.1"/>
    <property type="molecule type" value="Genomic_DNA"/>
</dbReference>
<feature type="domain" description="ABC transmembrane type-1" evidence="13">
    <location>
        <begin position="628"/>
        <end position="806"/>
    </location>
</feature>
<feature type="transmembrane region" description="Helical" evidence="11">
    <location>
        <begin position="149"/>
        <end position="167"/>
    </location>
</feature>
<keyword evidence="4 11" id="KW-0812">Transmembrane</keyword>
<feature type="transmembrane region" description="Helical" evidence="11">
    <location>
        <begin position="126"/>
        <end position="143"/>
    </location>
</feature>
<reference evidence="14" key="1">
    <citation type="submission" date="2021-01" db="EMBL/GenBank/DDBJ databases">
        <authorList>
            <person name="Lovell J.T."/>
            <person name="Bentley N."/>
            <person name="Bhattarai G."/>
            <person name="Jenkins J.W."/>
            <person name="Sreedasyam A."/>
            <person name="Alarcon Y."/>
            <person name="Bock C."/>
            <person name="Boston L."/>
            <person name="Carlson J."/>
            <person name="Cervantes K."/>
            <person name="Clermont K."/>
            <person name="Krom N."/>
            <person name="Kubenka K."/>
            <person name="Mamidi S."/>
            <person name="Mattison C."/>
            <person name="Monteros M."/>
            <person name="Pisani C."/>
            <person name="Plott C."/>
            <person name="Rajasekar S."/>
            <person name="Rhein H.S."/>
            <person name="Rohla C."/>
            <person name="Song M."/>
            <person name="Hilaire R.S."/>
            <person name="Shu S."/>
            <person name="Wells L."/>
            <person name="Wang X."/>
            <person name="Webber J."/>
            <person name="Heerema R.J."/>
            <person name="Klein P."/>
            <person name="Conner P."/>
            <person name="Grauke L."/>
            <person name="Grimwood J."/>
            <person name="Schmutz J."/>
            <person name="Randall J.J."/>
        </authorList>
    </citation>
    <scope>NUCLEOTIDE SEQUENCE</scope>
    <source>
        <tissue evidence="14">Leaf</tissue>
    </source>
</reference>
<feature type="transmembrane region" description="Helical" evidence="11">
    <location>
        <begin position="62"/>
        <end position="79"/>
    </location>
</feature>
<dbReference type="InterPro" id="IPR017871">
    <property type="entry name" value="ABC_transporter-like_CS"/>
</dbReference>
<feature type="transmembrane region" description="Helical" evidence="11">
    <location>
        <begin position="735"/>
        <end position="754"/>
    </location>
</feature>
<evidence type="ECO:0000256" key="9">
    <source>
        <dbReference type="ARBA" id="ARBA00023136"/>
    </source>
</evidence>
<evidence type="ECO:0000256" key="8">
    <source>
        <dbReference type="ARBA" id="ARBA00022989"/>
    </source>
</evidence>
<dbReference type="GO" id="GO:0140359">
    <property type="term" value="F:ABC-type transporter activity"/>
    <property type="evidence" value="ECO:0007669"/>
    <property type="project" value="InterPro"/>
</dbReference>
<dbReference type="FunFam" id="3.40.50.300:FF:000251">
    <property type="entry name" value="ABC transporter B family member 19"/>
    <property type="match status" value="1"/>
</dbReference>
<keyword evidence="6" id="KW-0547">Nucleotide-binding</keyword>
<dbReference type="Pfam" id="PF00005">
    <property type="entry name" value="ABC_tran"/>
    <property type="match status" value="2"/>
</dbReference>
<dbReference type="InterPro" id="IPR011527">
    <property type="entry name" value="ABC1_TM_dom"/>
</dbReference>
<comment type="caution">
    <text evidence="14">The sequence shown here is derived from an EMBL/GenBank/DDBJ whole genome shotgun (WGS) entry which is preliminary data.</text>
</comment>
<dbReference type="InterPro" id="IPR003439">
    <property type="entry name" value="ABC_transporter-like_ATP-bd"/>
</dbReference>
<feature type="domain" description="ABC transporter" evidence="12">
    <location>
        <begin position="326"/>
        <end position="564"/>
    </location>
</feature>
<feature type="domain" description="ABC transmembrane type-1" evidence="13">
    <location>
        <begin position="23"/>
        <end position="194"/>
    </location>
</feature>
<dbReference type="GO" id="GO:0005524">
    <property type="term" value="F:ATP binding"/>
    <property type="evidence" value="ECO:0007669"/>
    <property type="project" value="UniProtKB-KW"/>
</dbReference>
<dbReference type="GO" id="GO:0016887">
    <property type="term" value="F:ATP hydrolysis activity"/>
    <property type="evidence" value="ECO:0007669"/>
    <property type="project" value="InterPro"/>
</dbReference>
<dbReference type="Proteomes" id="UP000811246">
    <property type="component" value="Chromosome 5"/>
</dbReference>
<feature type="transmembrane region" description="Helical" evidence="11">
    <location>
        <begin position="179"/>
        <end position="201"/>
    </location>
</feature>
<proteinExistence type="inferred from homology"/>
<evidence type="ECO:0000256" key="3">
    <source>
        <dbReference type="ARBA" id="ARBA00022448"/>
    </source>
</evidence>
<comment type="subcellular location">
    <subcellularLocation>
        <location evidence="1">Membrane</location>
        <topology evidence="1">Multi-pass membrane protein</topology>
    </subcellularLocation>
</comment>
<evidence type="ECO:0000256" key="7">
    <source>
        <dbReference type="ARBA" id="ARBA00022840"/>
    </source>
</evidence>
<evidence type="ECO:0000256" key="4">
    <source>
        <dbReference type="ARBA" id="ARBA00022692"/>
    </source>
</evidence>
<dbReference type="AlphaFoldDB" id="A0A922F1Z2"/>
<dbReference type="GO" id="GO:0016020">
    <property type="term" value="C:membrane"/>
    <property type="evidence" value="ECO:0007669"/>
    <property type="project" value="UniProtKB-SubCell"/>
</dbReference>
<dbReference type="PANTHER" id="PTHR45136:SF2">
    <property type="entry name" value="ABC TRANSPORTER DOMAIN-CONTAINING PROTEIN"/>
    <property type="match status" value="1"/>
</dbReference>
<evidence type="ECO:0000313" key="15">
    <source>
        <dbReference type="Proteomes" id="UP000811246"/>
    </source>
</evidence>